<keyword evidence="2 5" id="KW-0812">Transmembrane</keyword>
<evidence type="ECO:0000256" key="4">
    <source>
        <dbReference type="ARBA" id="ARBA00023136"/>
    </source>
</evidence>
<evidence type="ECO:0000256" key="5">
    <source>
        <dbReference type="SAM" id="Phobius"/>
    </source>
</evidence>
<feature type="transmembrane region" description="Helical" evidence="5">
    <location>
        <begin position="43"/>
        <end position="62"/>
    </location>
</feature>
<feature type="domain" description="Integral membrane bound transporter" evidence="6">
    <location>
        <begin position="129"/>
        <end position="260"/>
    </location>
</feature>
<gene>
    <name evidence="7" type="ORF">RL72_02859</name>
</gene>
<dbReference type="EMBL" id="JYIT01000083">
    <property type="protein sequence ID" value="KJL19814.1"/>
    <property type="molecule type" value="Genomic_DNA"/>
</dbReference>
<dbReference type="Pfam" id="PF13515">
    <property type="entry name" value="FUSC_2"/>
    <property type="match status" value="1"/>
</dbReference>
<feature type="transmembrane region" description="Helical" evidence="5">
    <location>
        <begin position="143"/>
        <end position="159"/>
    </location>
</feature>
<keyword evidence="8" id="KW-1185">Reference proteome</keyword>
<dbReference type="GO" id="GO:0016020">
    <property type="term" value="C:membrane"/>
    <property type="evidence" value="ECO:0007669"/>
    <property type="project" value="UniProtKB-SubCell"/>
</dbReference>
<name>A0A0F0KHA3_9MICO</name>
<feature type="transmembrane region" description="Helical" evidence="5">
    <location>
        <begin position="171"/>
        <end position="198"/>
    </location>
</feature>
<evidence type="ECO:0000256" key="2">
    <source>
        <dbReference type="ARBA" id="ARBA00022692"/>
    </source>
</evidence>
<keyword evidence="3 5" id="KW-1133">Transmembrane helix</keyword>
<comment type="subcellular location">
    <subcellularLocation>
        <location evidence="1">Membrane</location>
        <topology evidence="1">Multi-pass membrane protein</topology>
    </subcellularLocation>
</comment>
<accession>A0A0F0KHA3</accession>
<keyword evidence="4 5" id="KW-0472">Membrane</keyword>
<sequence>MACAAAGVALAPFPLLAALGLVVVTLVIAVLHFGFRLGAPGPVFFVLAYGIATHVTAVVDGRRHADPVLFLVALTAGVAITCATAGVFVLVRRVVRPGSERIGQSIERRFALGPDSRALLVRVVVVAAIGTLLSLLLVDAERAYWAVCAGVAVIGVNAGRRVAFIRGSQRLVGTVVGAGLFAALAALPLPGFALPVLFGALQFGAELFVIRNYALALVFITPLVLLLIVSTSPAGGGAAPGALIAERVVDTLVGATLGALSGFVHPRADARRG</sequence>
<dbReference type="InterPro" id="IPR049453">
    <property type="entry name" value="Memb_transporter_dom"/>
</dbReference>
<dbReference type="RefSeq" id="WP_052674428.1">
    <property type="nucleotide sequence ID" value="NZ_JYIT01000083.1"/>
</dbReference>
<reference evidence="7 8" key="1">
    <citation type="submission" date="2015-02" db="EMBL/GenBank/DDBJ databases">
        <title>Draft genome sequences of ten Microbacterium spp. with emphasis on heavy metal contaminated environments.</title>
        <authorList>
            <person name="Corretto E."/>
        </authorList>
    </citation>
    <scope>NUCLEOTIDE SEQUENCE [LARGE SCALE GENOMIC DNA]</scope>
    <source>
        <strain evidence="7 8">DSM 23848</strain>
    </source>
</reference>
<evidence type="ECO:0000259" key="6">
    <source>
        <dbReference type="Pfam" id="PF13515"/>
    </source>
</evidence>
<evidence type="ECO:0000313" key="7">
    <source>
        <dbReference type="EMBL" id="KJL19814.1"/>
    </source>
</evidence>
<feature type="transmembrane region" description="Helical" evidence="5">
    <location>
        <begin position="68"/>
        <end position="91"/>
    </location>
</feature>
<feature type="transmembrane region" description="Helical" evidence="5">
    <location>
        <begin position="119"/>
        <end position="137"/>
    </location>
</feature>
<feature type="transmembrane region" description="Helical" evidence="5">
    <location>
        <begin position="6"/>
        <end position="31"/>
    </location>
</feature>
<organism evidence="7 8">
    <name type="scientific">Microbacterium azadirachtae</name>
    <dbReference type="NCBI Taxonomy" id="582680"/>
    <lineage>
        <taxon>Bacteria</taxon>
        <taxon>Bacillati</taxon>
        <taxon>Actinomycetota</taxon>
        <taxon>Actinomycetes</taxon>
        <taxon>Micrococcales</taxon>
        <taxon>Microbacteriaceae</taxon>
        <taxon>Microbacterium</taxon>
    </lineage>
</organism>
<protein>
    <recommendedName>
        <fullName evidence="6">Integral membrane bound transporter domain-containing protein</fullName>
    </recommendedName>
</protein>
<evidence type="ECO:0000256" key="3">
    <source>
        <dbReference type="ARBA" id="ARBA00022989"/>
    </source>
</evidence>
<dbReference type="AlphaFoldDB" id="A0A0F0KHA3"/>
<comment type="caution">
    <text evidence="7">The sequence shown here is derived from an EMBL/GenBank/DDBJ whole genome shotgun (WGS) entry which is preliminary data.</text>
</comment>
<dbReference type="Proteomes" id="UP000033448">
    <property type="component" value="Unassembled WGS sequence"/>
</dbReference>
<dbReference type="PATRIC" id="fig|582680.7.peg.2916"/>
<evidence type="ECO:0000313" key="8">
    <source>
        <dbReference type="Proteomes" id="UP000033448"/>
    </source>
</evidence>
<feature type="transmembrane region" description="Helical" evidence="5">
    <location>
        <begin position="210"/>
        <end position="229"/>
    </location>
</feature>
<evidence type="ECO:0000256" key="1">
    <source>
        <dbReference type="ARBA" id="ARBA00004141"/>
    </source>
</evidence>
<proteinExistence type="predicted"/>